<feature type="transmembrane region" description="Helical" evidence="6">
    <location>
        <begin position="162"/>
        <end position="180"/>
    </location>
</feature>
<dbReference type="GO" id="GO:0050909">
    <property type="term" value="P:sensory perception of taste"/>
    <property type="evidence" value="ECO:0007669"/>
    <property type="project" value="InterPro"/>
</dbReference>
<evidence type="ECO:0000256" key="3">
    <source>
        <dbReference type="ARBA" id="ARBA00022692"/>
    </source>
</evidence>
<evidence type="ECO:0000256" key="5">
    <source>
        <dbReference type="ARBA" id="ARBA00023136"/>
    </source>
</evidence>
<dbReference type="GO" id="GO:0005886">
    <property type="term" value="C:plasma membrane"/>
    <property type="evidence" value="ECO:0007669"/>
    <property type="project" value="UniProtKB-SubCell"/>
</dbReference>
<evidence type="ECO:0000256" key="1">
    <source>
        <dbReference type="ARBA" id="ARBA00004651"/>
    </source>
</evidence>
<dbReference type="Proteomes" id="UP001652740">
    <property type="component" value="Unplaced"/>
</dbReference>
<dbReference type="GeneID" id="113519153"/>
<keyword evidence="7" id="KW-1185">Reference proteome</keyword>
<organism evidence="7 8">
    <name type="scientific">Galleria mellonella</name>
    <name type="common">Greater wax moth</name>
    <dbReference type="NCBI Taxonomy" id="7137"/>
    <lineage>
        <taxon>Eukaryota</taxon>
        <taxon>Metazoa</taxon>
        <taxon>Ecdysozoa</taxon>
        <taxon>Arthropoda</taxon>
        <taxon>Hexapoda</taxon>
        <taxon>Insecta</taxon>
        <taxon>Pterygota</taxon>
        <taxon>Neoptera</taxon>
        <taxon>Endopterygota</taxon>
        <taxon>Lepidoptera</taxon>
        <taxon>Glossata</taxon>
        <taxon>Ditrysia</taxon>
        <taxon>Pyraloidea</taxon>
        <taxon>Pyralidae</taxon>
        <taxon>Galleriinae</taxon>
        <taxon>Galleria</taxon>
    </lineage>
</organism>
<accession>A0A6J3C394</accession>
<keyword evidence="4 6" id="KW-1133">Transmembrane helix</keyword>
<feature type="transmembrane region" description="Helical" evidence="6">
    <location>
        <begin position="129"/>
        <end position="150"/>
    </location>
</feature>
<evidence type="ECO:0000313" key="7">
    <source>
        <dbReference type="Proteomes" id="UP001652740"/>
    </source>
</evidence>
<dbReference type="RefSeq" id="XP_031765404.2">
    <property type="nucleotide sequence ID" value="XM_031909544.2"/>
</dbReference>
<name>A0A6J3C394_GALME</name>
<sequence length="262" mass="30235">MFLNVGIFCTVKLFKIIYFRVTGIFDIPGMPLDMVFYFQIVLMISDIRYTIEYIIYASILDVLAEQLQYIIYAIEKKTRIATEVEVDEAEENAYKEIGENNSDIAIWSTAYMHIAKSCNLVNFIFRTQLTVMLMTAASYYIGVLYASIFVNLQVEGMKINQSYAYYIFCVEMMVILYIVSRAAQELQNNKNCLRQKLCRLIVASINNENDCKAMRNLLRQLNMKSVRIEAYGTVAIDMTLMPTFVAFVTSYTIIALQFNNVV</sequence>
<proteinExistence type="predicted"/>
<evidence type="ECO:0000313" key="8">
    <source>
        <dbReference type="RefSeq" id="XP_031765404.2"/>
    </source>
</evidence>
<feature type="transmembrane region" description="Helical" evidence="6">
    <location>
        <begin position="230"/>
        <end position="254"/>
    </location>
</feature>
<evidence type="ECO:0000256" key="6">
    <source>
        <dbReference type="SAM" id="Phobius"/>
    </source>
</evidence>
<dbReference type="InParanoid" id="A0A6J3C394"/>
<comment type="subcellular location">
    <subcellularLocation>
        <location evidence="1">Cell membrane</location>
        <topology evidence="1">Multi-pass membrane protein</topology>
    </subcellularLocation>
</comment>
<reference evidence="8" key="1">
    <citation type="submission" date="2025-08" db="UniProtKB">
        <authorList>
            <consortium name="RefSeq"/>
        </authorList>
    </citation>
    <scope>IDENTIFICATION</scope>
    <source>
        <tissue evidence="8">Whole larvae</tissue>
    </source>
</reference>
<evidence type="ECO:0000256" key="2">
    <source>
        <dbReference type="ARBA" id="ARBA00022475"/>
    </source>
</evidence>
<protein>
    <submittedName>
        <fullName evidence="8">Uncharacterized protein LOC113519153</fullName>
    </submittedName>
</protein>
<dbReference type="Pfam" id="PF08395">
    <property type="entry name" value="7tm_7"/>
    <property type="match status" value="1"/>
</dbReference>
<dbReference type="InterPro" id="IPR013604">
    <property type="entry name" value="7TM_chemorcpt"/>
</dbReference>
<keyword evidence="5 6" id="KW-0472">Membrane</keyword>
<evidence type="ECO:0000256" key="4">
    <source>
        <dbReference type="ARBA" id="ARBA00022989"/>
    </source>
</evidence>
<dbReference type="KEGG" id="gmw:113519153"/>
<gene>
    <name evidence="8" type="primary">LOC113519153</name>
</gene>
<keyword evidence="3 6" id="KW-0812">Transmembrane</keyword>
<keyword evidence="2" id="KW-1003">Cell membrane</keyword>
<dbReference type="AlphaFoldDB" id="A0A6J3C394"/>